<dbReference type="PROSITE" id="PS00893">
    <property type="entry name" value="NUDIX_BOX"/>
    <property type="match status" value="1"/>
</dbReference>
<dbReference type="SUPFAM" id="SSF55811">
    <property type="entry name" value="Nudix"/>
    <property type="match status" value="1"/>
</dbReference>
<dbReference type="Proteomes" id="UP000063718">
    <property type="component" value="Unassembled WGS sequence"/>
</dbReference>
<dbReference type="Gene3D" id="3.90.79.10">
    <property type="entry name" value="Nucleoside Triphosphate Pyrophosphohydrolase"/>
    <property type="match status" value="1"/>
</dbReference>
<proteinExistence type="inferred from homology"/>
<dbReference type="GO" id="GO:0016787">
    <property type="term" value="F:hydrolase activity"/>
    <property type="evidence" value="ECO:0007669"/>
    <property type="project" value="UniProtKB-KW"/>
</dbReference>
<dbReference type="PANTHER" id="PTHR43736:SF1">
    <property type="entry name" value="DIHYDRONEOPTERIN TRIPHOSPHATE DIPHOSPHATASE"/>
    <property type="match status" value="1"/>
</dbReference>
<dbReference type="Pfam" id="PF00293">
    <property type="entry name" value="NUDIX"/>
    <property type="match status" value="1"/>
</dbReference>
<dbReference type="PANTHER" id="PTHR43736">
    <property type="entry name" value="ADP-RIBOSE PYROPHOSPHATASE"/>
    <property type="match status" value="1"/>
</dbReference>
<dbReference type="InterPro" id="IPR000086">
    <property type="entry name" value="NUDIX_hydrolase_dom"/>
</dbReference>
<accession>A0A0S6UB24</accession>
<name>A0A0S6UB24_NEOTH</name>
<organism evidence="4">
    <name type="scientific">Moorella thermoacetica Y72</name>
    <dbReference type="NCBI Taxonomy" id="1325331"/>
    <lineage>
        <taxon>Bacteria</taxon>
        <taxon>Bacillati</taxon>
        <taxon>Bacillota</taxon>
        <taxon>Clostridia</taxon>
        <taxon>Neomoorellales</taxon>
        <taxon>Neomoorellaceae</taxon>
        <taxon>Neomoorella</taxon>
    </lineage>
</organism>
<reference evidence="4" key="1">
    <citation type="journal article" date="2014" name="Gene">
        <title>Genome-guided analysis of transformation efficiency and carbon dioxide assimilation by Moorella thermoacetica Y72.</title>
        <authorList>
            <person name="Tsukahara K."/>
            <person name="Kita A."/>
            <person name="Nakashimada Y."/>
            <person name="Hoshino T."/>
            <person name="Murakami K."/>
        </authorList>
    </citation>
    <scope>NUCLEOTIDE SEQUENCE [LARGE SCALE GENOMIC DNA]</scope>
    <source>
        <strain evidence="4">Y72</strain>
    </source>
</reference>
<dbReference type="PROSITE" id="PS51462">
    <property type="entry name" value="NUDIX"/>
    <property type="match status" value="1"/>
</dbReference>
<dbReference type="AlphaFoldDB" id="A0A0S6UB24"/>
<dbReference type="EMBL" id="DF238840">
    <property type="protein sequence ID" value="GAF26327.1"/>
    <property type="molecule type" value="Genomic_DNA"/>
</dbReference>
<comment type="similarity">
    <text evidence="1">Belongs to the Nudix hydrolase family.</text>
</comment>
<evidence type="ECO:0000256" key="1">
    <source>
        <dbReference type="ARBA" id="ARBA00005582"/>
    </source>
</evidence>
<protein>
    <submittedName>
        <fullName evidence="4">ADP-ribose pyrophosphatase</fullName>
    </submittedName>
</protein>
<gene>
    <name evidence="4" type="ORF">MTY_1666</name>
</gene>
<sequence length="200" mass="21516">MAIPALILPLSGATSKVFLAVPVRNAKLGEKDERRGESMEKRCYPSQPLVGVGAVVVREEKLLLVRRGKPPSPGLWSLPGGAQKTGETLPRAVEREVYEECGLIIAAGPPIAVLDSIYTDNRGRVKYHYVLIDFWAEYRGGSLNPADDATAACWVPLPKIADYPLTSGLKELLAEWGLLGGIPVSPPTGVLYRTIGGQSL</sequence>
<dbReference type="CDD" id="cd04673">
    <property type="entry name" value="NUDIX_ADPRase"/>
    <property type="match status" value="1"/>
</dbReference>
<dbReference type="InterPro" id="IPR020084">
    <property type="entry name" value="NUDIX_hydrolase_CS"/>
</dbReference>
<keyword evidence="2" id="KW-0378">Hydrolase</keyword>
<dbReference type="InterPro" id="IPR015797">
    <property type="entry name" value="NUDIX_hydrolase-like_dom_sf"/>
</dbReference>
<evidence type="ECO:0000256" key="2">
    <source>
        <dbReference type="ARBA" id="ARBA00022801"/>
    </source>
</evidence>
<evidence type="ECO:0000313" key="4">
    <source>
        <dbReference type="EMBL" id="GAF26327.1"/>
    </source>
</evidence>
<feature type="domain" description="Nudix hydrolase" evidence="3">
    <location>
        <begin position="47"/>
        <end position="179"/>
    </location>
</feature>
<evidence type="ECO:0000259" key="3">
    <source>
        <dbReference type="PROSITE" id="PS51462"/>
    </source>
</evidence>